<dbReference type="PANTHER" id="PTHR46865:SF7">
    <property type="entry name" value="MONOOXYGENASE, PUTATIVE (AFU_ORTHOLOGUE AFUA_8G07040)-RELATED"/>
    <property type="match status" value="1"/>
</dbReference>
<reference evidence="5 6" key="1">
    <citation type="submission" date="2017-06" db="EMBL/GenBank/DDBJ databases">
        <title>Comparative genomic analysis of Ambrosia Fusariam Clade fungi.</title>
        <authorList>
            <person name="Stajich J.E."/>
            <person name="Carrillo J."/>
            <person name="Kijimoto T."/>
            <person name="Eskalen A."/>
            <person name="O'Donnell K."/>
            <person name="Kasson M."/>
        </authorList>
    </citation>
    <scope>NUCLEOTIDE SEQUENCE [LARGE SCALE GENOMIC DNA]</scope>
    <source>
        <strain evidence="5 6">NRRL62584</strain>
    </source>
</reference>
<evidence type="ECO:0000313" key="6">
    <source>
        <dbReference type="Proteomes" id="UP000288168"/>
    </source>
</evidence>
<dbReference type="GO" id="GO:0016491">
    <property type="term" value="F:oxidoreductase activity"/>
    <property type="evidence" value="ECO:0007669"/>
    <property type="project" value="UniProtKB-KW"/>
</dbReference>
<dbReference type="Gene3D" id="3.50.50.60">
    <property type="entry name" value="FAD/NAD(P)-binding domain"/>
    <property type="match status" value="1"/>
</dbReference>
<dbReference type="Pfam" id="PF01494">
    <property type="entry name" value="FAD_binding_3"/>
    <property type="match status" value="1"/>
</dbReference>
<dbReference type="OrthoDB" id="655030at2759"/>
<protein>
    <recommendedName>
        <fullName evidence="4">FAD-binding domain-containing protein</fullName>
    </recommendedName>
</protein>
<dbReference type="InterPro" id="IPR051704">
    <property type="entry name" value="FAD_aromatic-hydroxylase"/>
</dbReference>
<keyword evidence="1" id="KW-0285">Flavoprotein</keyword>
<evidence type="ECO:0000256" key="2">
    <source>
        <dbReference type="ARBA" id="ARBA00022827"/>
    </source>
</evidence>
<dbReference type="SUPFAM" id="SSF51905">
    <property type="entry name" value="FAD/NAD(P)-binding domain"/>
    <property type="match status" value="1"/>
</dbReference>
<keyword evidence="3" id="KW-0560">Oxidoreductase</keyword>
<dbReference type="AlphaFoldDB" id="A0A428PRV5"/>
<evidence type="ECO:0000313" key="5">
    <source>
        <dbReference type="EMBL" id="RSL55714.1"/>
    </source>
</evidence>
<dbReference type="STRING" id="1325734.A0A428PRV5"/>
<dbReference type="Proteomes" id="UP000288168">
    <property type="component" value="Unassembled WGS sequence"/>
</dbReference>
<feature type="domain" description="FAD-binding" evidence="4">
    <location>
        <begin position="6"/>
        <end position="356"/>
    </location>
</feature>
<proteinExistence type="predicted"/>
<keyword evidence="2" id="KW-0274">FAD</keyword>
<dbReference type="EMBL" id="NKCI01000099">
    <property type="protein sequence ID" value="RSL55714.1"/>
    <property type="molecule type" value="Genomic_DNA"/>
</dbReference>
<organism evidence="5 6">
    <name type="scientific">Fusarium duplospermum</name>
    <dbReference type="NCBI Taxonomy" id="1325734"/>
    <lineage>
        <taxon>Eukaryota</taxon>
        <taxon>Fungi</taxon>
        <taxon>Dikarya</taxon>
        <taxon>Ascomycota</taxon>
        <taxon>Pezizomycotina</taxon>
        <taxon>Sordariomycetes</taxon>
        <taxon>Hypocreomycetidae</taxon>
        <taxon>Hypocreales</taxon>
        <taxon>Nectriaceae</taxon>
        <taxon>Fusarium</taxon>
        <taxon>Fusarium solani species complex</taxon>
    </lineage>
</organism>
<evidence type="ECO:0000256" key="1">
    <source>
        <dbReference type="ARBA" id="ARBA00022630"/>
    </source>
</evidence>
<dbReference type="InterPro" id="IPR002938">
    <property type="entry name" value="FAD-bd"/>
</dbReference>
<evidence type="ECO:0000259" key="4">
    <source>
        <dbReference type="Pfam" id="PF01494"/>
    </source>
</evidence>
<evidence type="ECO:0000256" key="3">
    <source>
        <dbReference type="ARBA" id="ARBA00023002"/>
    </source>
</evidence>
<dbReference type="PRINTS" id="PR00420">
    <property type="entry name" value="RNGMNOXGNASE"/>
</dbReference>
<dbReference type="InterPro" id="IPR036188">
    <property type="entry name" value="FAD/NAD-bd_sf"/>
</dbReference>
<dbReference type="Gene3D" id="3.30.9.10">
    <property type="entry name" value="D-Amino Acid Oxidase, subunit A, domain 2"/>
    <property type="match status" value="1"/>
</dbReference>
<comment type="caution">
    <text evidence="5">The sequence shown here is derived from an EMBL/GenBank/DDBJ whole genome shotgun (WGS) entry which is preliminary data.</text>
</comment>
<name>A0A428PRV5_9HYPO</name>
<accession>A0A428PRV5</accession>
<gene>
    <name evidence="5" type="ORF">CEP54_009268</name>
</gene>
<sequence length="421" mass="47469">MAHPRVLIYGAGIAGQALAFWLSKSHFNVTVIERFPSLRSTGLQLDLRGLGIEVMRRVGLEEAFRAKSVKEQGLEIVDTYNKRWAYFLANRSGKGLQGFTTDFEIMRKDLCEILHKSIKDRVKYTFSTTIESFRKHDDVVDVTFSDGNKDQFDLIVGADGQASRTRKAMLGPDAEDPTHYLGAYIAYFTIPQQVEKGKDYNARFYLATGKRFIFTRRNEDSKVQIYMACKTDTEWMKDIRKGDTEREKPAFLDMFKGAGWETDAILKEMMATDDFYCGRLGVVQLDAWSDGRVAVVGDAAFCPSASTGMGTTSSMVGAYVLAGELEKHCRESGKDGIPTALKAYDETFRPFMNQVQRGLTEGDSFWGRLPNSSFGVTVANVFTWLAMMLRLDVIGKRVLREDVGTWKLPDYERMVKGSPQM</sequence>
<dbReference type="GO" id="GO:0071949">
    <property type="term" value="F:FAD binding"/>
    <property type="evidence" value="ECO:0007669"/>
    <property type="project" value="InterPro"/>
</dbReference>
<dbReference type="PANTHER" id="PTHR46865">
    <property type="entry name" value="OXIDOREDUCTASE-RELATED"/>
    <property type="match status" value="1"/>
</dbReference>
<keyword evidence="6" id="KW-1185">Reference proteome</keyword>